<evidence type="ECO:0000313" key="8">
    <source>
        <dbReference type="Proteomes" id="UP000001197"/>
    </source>
</evidence>
<dbReference type="Gene3D" id="3.30.450.40">
    <property type="match status" value="1"/>
</dbReference>
<feature type="modified residue" description="4-aspartylphosphate" evidence="2">
    <location>
        <position position="1185"/>
    </location>
</feature>
<dbReference type="KEGG" id="pan:PODANSg4756"/>
<dbReference type="InterPro" id="IPR001789">
    <property type="entry name" value="Sig_transdc_resp-reg_receiver"/>
</dbReference>
<dbReference type="AlphaFoldDB" id="B2AVH0"/>
<dbReference type="CDD" id="cd00082">
    <property type="entry name" value="HisKA"/>
    <property type="match status" value="1"/>
</dbReference>
<reference evidence="6" key="2">
    <citation type="submission" date="2008-07" db="EMBL/GenBank/DDBJ databases">
        <authorList>
            <person name="Genoscope - CEA"/>
        </authorList>
    </citation>
    <scope>NUCLEOTIDE SEQUENCE</scope>
    <source>
        <strain evidence="6">S mat+</strain>
    </source>
</reference>
<dbReference type="SUPFAM" id="SSF47384">
    <property type="entry name" value="Homodimeric domain of signal transducing histidine kinase"/>
    <property type="match status" value="1"/>
</dbReference>
<dbReference type="SUPFAM" id="SSF52172">
    <property type="entry name" value="CheY-like"/>
    <property type="match status" value="1"/>
</dbReference>
<dbReference type="VEuPathDB" id="FungiDB:PODANS_7_2980"/>
<dbReference type="PROSITE" id="PS50109">
    <property type="entry name" value="HIS_KIN"/>
    <property type="match status" value="1"/>
</dbReference>
<feature type="compositionally biased region" description="Polar residues" evidence="3">
    <location>
        <begin position="402"/>
        <end position="413"/>
    </location>
</feature>
<sequence>MSVNGPEPPVPAVVAASDAVEVKSSERARQREIAAYVAHARAQHLDLTHLTVTLLCSYLLAASFPPDLPAAFAEKATLNSDPILNGLTQLGALRLGCDRAFVSLIDRTYQYVVSEITRSHSLFDLISDPGDTIAIGVCKLRNCDGVCPATMNAFMDETGEWVKTGPDVIANRTRYIINNFTTHPDYKDRPYVKNYPYFRSYLEVPLVSSLGYLMGSYCVVDSKLNEFDDDEKVEIMNEIAVAIMAHLENVRIKQSRDRSAQLIQGLSGFIRHEPPSQRPSRASAIPRPAPSDLDPPTTTEQRGSIGGSNDDGKSTDRTDSTDVQSSDGSQRPEPINVISSSSIESGQSGLSLLSEARQTPSETPPTTPRDEVNENPMEQQLKTAIARTDADKAAIANPPAPSSETSESHGSGFISSANIKTTFFRAAGTIRRSMDMDGFMFLDAVPSSYSDRSDQPTLNSQPGTLHDYEEGPFCSAIVKSCLGPTGENITHSSQTRLPEVSLQRFIRAFPQGKVFTADEYGPIDDSYGPGKRFQSSRQQPDPATVRLKDDIDALFRVLPSAKYVVFLPLWHFQRECWYAASLGWVEDPTRAIDITDIGLVSAFGNSIMAEVSRLEALAASRAKSDFVSSLSHELRSPLHGIMASSELLRENMLDNPLLSTLDMLDSCATTLLDTFNNLLDHAVVTHAGRERDHKSPAAQLRVTDLGLLVEEVVEAIRVGHLSGNAFHMQSSMLKKIAEPVNSNVPDRPLLITVHVAMKSAWRMPVNVGAWKRIVMNIFGNALKYTLTGRIEVKLKTVQRLDKTGKSSEHISFSVQDTGLGMSSDYLKYHLFTPFSQENSHSPGMGLGLSIVQQLVNDLGGFVEVYSSVGIGTCVEVLVPLNKNETDSSVAVPVQPPQQLFDAHQRQLAGRTLCLITSEAYSASNNTGPGANKDQRLWTMNVERALKSNAGETIGMTVTIPTHNEPLPTADIYVLDSGASHGTAHKDIDDFMVRHSHIAPLVLLCSGSGPPSCLKSSTTKNHPLHIHHPLGPRKLAAVLCAALEAKTPLNIDTVQPINSAQASAVAKWVTPVPLSPGVPALAKLKTELGPITGPDPRPAVPVEAKTNKPITSPTTSNAGGTAQSPSAPTRHLLLVDDNPINIKLLTHVVRKLNHTFLTAANGLEAAQLYKKSLEGQGARFDLVFMDISMPIMNGFEATREIRQMEANVGVVDKVKIVALTGLSSDLSRNEATASGCDLFLTKPVKMNVVREVLNELNNDSAGG</sequence>
<dbReference type="SMART" id="SM00388">
    <property type="entry name" value="HisKA"/>
    <property type="match status" value="1"/>
</dbReference>
<dbReference type="OrthoDB" id="303614at2759"/>
<proteinExistence type="predicted"/>
<evidence type="ECO:0000259" key="5">
    <source>
        <dbReference type="PROSITE" id="PS50110"/>
    </source>
</evidence>
<dbReference type="InterPro" id="IPR003594">
    <property type="entry name" value="HATPase_dom"/>
</dbReference>
<reference evidence="8" key="3">
    <citation type="journal article" date="2014" name="Genetics">
        <title>Maintaining two mating types: Structure of the mating type locus and its role in heterokaryosis in Podospora anserina.</title>
        <authorList>
            <person name="Grognet P."/>
            <person name="Bidard F."/>
            <person name="Kuchly C."/>
            <person name="Tong L.C.H."/>
            <person name="Coppin E."/>
            <person name="Benkhali J.A."/>
            <person name="Couloux A."/>
            <person name="Wincker P."/>
            <person name="Debuchy R."/>
            <person name="Silar P."/>
        </authorList>
    </citation>
    <scope>GENOME REANNOTATION</scope>
    <source>
        <strain evidence="8">S / ATCC MYA-4624 / DSM 980 / FGSC 10383</strain>
    </source>
</reference>
<organism evidence="6">
    <name type="scientific">Podospora anserina (strain S / ATCC MYA-4624 / DSM 980 / FGSC 10383)</name>
    <name type="common">Pleurage anserina</name>
    <dbReference type="NCBI Taxonomy" id="515849"/>
    <lineage>
        <taxon>Eukaryota</taxon>
        <taxon>Fungi</taxon>
        <taxon>Dikarya</taxon>
        <taxon>Ascomycota</taxon>
        <taxon>Pezizomycotina</taxon>
        <taxon>Sordariomycetes</taxon>
        <taxon>Sordariomycetidae</taxon>
        <taxon>Sordariales</taxon>
        <taxon>Podosporaceae</taxon>
        <taxon>Podospora</taxon>
        <taxon>Podospora anserina</taxon>
    </lineage>
</organism>
<dbReference type="Pfam" id="PF02518">
    <property type="entry name" value="HATPase_c"/>
    <property type="match status" value="1"/>
</dbReference>
<dbReference type="InterPro" id="IPR036097">
    <property type="entry name" value="HisK_dim/P_sf"/>
</dbReference>
<feature type="compositionally biased region" description="Polar residues" evidence="3">
    <location>
        <begin position="1107"/>
        <end position="1126"/>
    </location>
</feature>
<dbReference type="InterPro" id="IPR050956">
    <property type="entry name" value="2C_system_His_kinase"/>
</dbReference>
<dbReference type="SMART" id="SM00387">
    <property type="entry name" value="HATPase_c"/>
    <property type="match status" value="1"/>
</dbReference>
<dbReference type="Gene3D" id="3.30.565.10">
    <property type="entry name" value="Histidine kinase-like ATPase, C-terminal domain"/>
    <property type="match status" value="1"/>
</dbReference>
<dbReference type="InterPro" id="IPR029016">
    <property type="entry name" value="GAF-like_dom_sf"/>
</dbReference>
<dbReference type="Gene3D" id="3.40.50.2300">
    <property type="match status" value="1"/>
</dbReference>
<gene>
    <name evidence="6" type="ORF">PODANS_7_2980</name>
</gene>
<feature type="compositionally biased region" description="Low complexity" evidence="3">
    <location>
        <begin position="338"/>
        <end position="355"/>
    </location>
</feature>
<dbReference type="EMBL" id="FO904942">
    <property type="protein sequence ID" value="CDP31865.1"/>
    <property type="molecule type" value="Genomic_DNA"/>
</dbReference>
<evidence type="ECO:0000313" key="6">
    <source>
        <dbReference type="EMBL" id="CAP68394.1"/>
    </source>
</evidence>
<dbReference type="SUPFAM" id="SSF55781">
    <property type="entry name" value="GAF domain-like"/>
    <property type="match status" value="1"/>
</dbReference>
<dbReference type="RefSeq" id="XP_001907721.1">
    <property type="nucleotide sequence ID" value="XM_001907686.1"/>
</dbReference>
<dbReference type="HOGENOM" id="CLU_002763_0_1_1"/>
<dbReference type="eggNOG" id="KOG0519">
    <property type="taxonomic scope" value="Eukaryota"/>
</dbReference>
<feature type="region of interest" description="Disordered" evidence="3">
    <location>
        <begin position="394"/>
        <end position="413"/>
    </location>
</feature>
<dbReference type="Pfam" id="PF00512">
    <property type="entry name" value="HisKA"/>
    <property type="match status" value="1"/>
</dbReference>
<feature type="compositionally biased region" description="Basic and acidic residues" evidence="3">
    <location>
        <begin position="310"/>
        <end position="320"/>
    </location>
</feature>
<keyword evidence="7" id="KW-0808">Transferase</keyword>
<name>B2AVH0_PODAN</name>
<keyword evidence="7" id="KW-0418">Kinase</keyword>
<dbReference type="InterPro" id="IPR005467">
    <property type="entry name" value="His_kinase_dom"/>
</dbReference>
<dbReference type="PROSITE" id="PS50110">
    <property type="entry name" value="RESPONSE_REGULATORY"/>
    <property type="match status" value="1"/>
</dbReference>
<dbReference type="Proteomes" id="UP000001197">
    <property type="component" value="Chromosome 7"/>
</dbReference>
<dbReference type="SUPFAM" id="SSF55874">
    <property type="entry name" value="ATPase domain of HSP90 chaperone/DNA topoisomerase II/histidine kinase"/>
    <property type="match status" value="1"/>
</dbReference>
<keyword evidence="8" id="KW-1185">Reference proteome</keyword>
<accession>B2AVH0</accession>
<dbReference type="InterPro" id="IPR004358">
    <property type="entry name" value="Sig_transdc_His_kin-like_C"/>
</dbReference>
<evidence type="ECO:0000256" key="3">
    <source>
        <dbReference type="SAM" id="MobiDB-lite"/>
    </source>
</evidence>
<evidence type="ECO:0000256" key="1">
    <source>
        <dbReference type="ARBA" id="ARBA00022553"/>
    </source>
</evidence>
<dbReference type="PANTHER" id="PTHR43719:SF11">
    <property type="entry name" value="HISTIDINE KINASE_RESPONSE REGULATOR, PUTATIVE-RELATED"/>
    <property type="match status" value="1"/>
</dbReference>
<dbReference type="PANTHER" id="PTHR43719">
    <property type="entry name" value="TWO-COMPONENT HISTIDINE KINASE"/>
    <property type="match status" value="1"/>
</dbReference>
<reference evidence="7" key="4">
    <citation type="submission" date="2014-09" db="EMBL/GenBank/DDBJ databases">
        <title>Maintaining two mating types: Structure of the mating type locus and its role in heterokaryosis in Podospora anserina.</title>
        <authorList>
            <person name="Grognet P."/>
            <person name="Bidard F."/>
            <person name="Kuchly C."/>
            <person name="Chan Ho Tong L."/>
            <person name="Coppin E."/>
            <person name="Ait Benkhali J."/>
            <person name="Couloux A."/>
            <person name="Wincker P."/>
            <person name="Debuchy R."/>
            <person name="Silar P."/>
        </authorList>
    </citation>
    <scope>NUCLEOTIDE SEQUENCE</scope>
</reference>
<protein>
    <submittedName>
        <fullName evidence="6">Podospora anserina S mat+ genomic DNA chromosome 7, supercontig 1</fullName>
    </submittedName>
    <submittedName>
        <fullName evidence="7">Signal transduction histidine-protein kinase</fullName>
    </submittedName>
</protein>
<evidence type="ECO:0000256" key="2">
    <source>
        <dbReference type="PROSITE-ProRule" id="PRU00169"/>
    </source>
</evidence>
<dbReference type="InterPro" id="IPR036890">
    <property type="entry name" value="HATPase_C_sf"/>
</dbReference>
<feature type="domain" description="Histidine kinase" evidence="4">
    <location>
        <begin position="629"/>
        <end position="882"/>
    </location>
</feature>
<dbReference type="Pfam" id="PF00072">
    <property type="entry name" value="Response_reg"/>
    <property type="match status" value="1"/>
</dbReference>
<dbReference type="EMBL" id="CU633900">
    <property type="protein sequence ID" value="CAP68394.1"/>
    <property type="molecule type" value="Genomic_DNA"/>
</dbReference>
<dbReference type="InterPro" id="IPR003661">
    <property type="entry name" value="HisK_dim/P_dom"/>
</dbReference>
<evidence type="ECO:0000313" key="7">
    <source>
        <dbReference type="EMBL" id="CDP31865.1"/>
    </source>
</evidence>
<evidence type="ECO:0000259" key="4">
    <source>
        <dbReference type="PROSITE" id="PS50109"/>
    </source>
</evidence>
<dbReference type="GO" id="GO:0000155">
    <property type="term" value="F:phosphorelay sensor kinase activity"/>
    <property type="evidence" value="ECO:0007669"/>
    <property type="project" value="InterPro"/>
</dbReference>
<dbReference type="SMART" id="SM00448">
    <property type="entry name" value="REC"/>
    <property type="match status" value="1"/>
</dbReference>
<feature type="region of interest" description="Disordered" evidence="3">
    <location>
        <begin position="268"/>
        <end position="375"/>
    </location>
</feature>
<feature type="region of interest" description="Disordered" evidence="3">
    <location>
        <begin position="1088"/>
        <end position="1126"/>
    </location>
</feature>
<reference evidence="6 8" key="1">
    <citation type="journal article" date="2008" name="Genome Biol.">
        <title>The genome sequence of the model ascomycete fungus Podospora anserina.</title>
        <authorList>
            <person name="Espagne E."/>
            <person name="Lespinet O."/>
            <person name="Malagnac F."/>
            <person name="Da Silva C."/>
            <person name="Jaillon O."/>
            <person name="Porcel B.M."/>
            <person name="Couloux A."/>
            <person name="Aury J.-M."/>
            <person name="Segurens B."/>
            <person name="Poulain J."/>
            <person name="Anthouard V."/>
            <person name="Grossetete S."/>
            <person name="Khalili H."/>
            <person name="Coppin E."/>
            <person name="Dequard-Chablat M."/>
            <person name="Picard M."/>
            <person name="Contamine V."/>
            <person name="Arnaise S."/>
            <person name="Bourdais A."/>
            <person name="Berteaux-Lecellier V."/>
            <person name="Gautheret D."/>
            <person name="de Vries R.P."/>
            <person name="Battaglia E."/>
            <person name="Coutinho P.M."/>
            <person name="Danchin E.G.J."/>
            <person name="Henrissat B."/>
            <person name="El Khoury R."/>
            <person name="Sainsard-Chanet A."/>
            <person name="Boivin A."/>
            <person name="Pinan-Lucarre B."/>
            <person name="Sellem C.H."/>
            <person name="Debuchy R."/>
            <person name="Wincker P."/>
            <person name="Weissenbach J."/>
            <person name="Silar P."/>
        </authorList>
    </citation>
    <scope>NUCLEOTIDE SEQUENCE [LARGE SCALE GENOMIC DNA]</scope>
    <source>
        <strain evidence="8">S / ATCC MYA-4624 / DSM 980 / FGSC 10383</strain>
        <strain evidence="6">S mat+</strain>
    </source>
</reference>
<feature type="domain" description="Response regulatory" evidence="5">
    <location>
        <begin position="1130"/>
        <end position="1256"/>
    </location>
</feature>
<keyword evidence="1 2" id="KW-0597">Phosphoprotein</keyword>
<dbReference type="CDD" id="cd17546">
    <property type="entry name" value="REC_hyHK_CKI1_RcsC-like"/>
    <property type="match status" value="1"/>
</dbReference>
<dbReference type="Gene3D" id="1.10.287.130">
    <property type="match status" value="1"/>
</dbReference>
<dbReference type="PRINTS" id="PR00344">
    <property type="entry name" value="BCTRLSENSOR"/>
</dbReference>
<dbReference type="GeneID" id="6191928"/>
<dbReference type="InterPro" id="IPR011006">
    <property type="entry name" value="CheY-like_superfamily"/>
</dbReference>